<keyword evidence="2 10" id="KW-0813">Transport</keyword>
<dbReference type="InterPro" id="IPR039426">
    <property type="entry name" value="TonB-dep_rcpt-like"/>
</dbReference>
<dbReference type="Gene3D" id="2.170.130.10">
    <property type="entry name" value="TonB-dependent receptor, plug domain"/>
    <property type="match status" value="1"/>
</dbReference>
<dbReference type="InterPro" id="IPR037066">
    <property type="entry name" value="Plug_dom_sf"/>
</dbReference>
<sequence length="910" mass="103143">MKRIFICFLLTTFWLPIKVFAQTPKPTDVNNQIIKDEFYNNIALPTILADLEKKYSFKILYDKTALKDLTVTYWFANETLQNGLKAIFKKLPFKTYVDENGFLNIVSKNVKVETAVDRQYKGNAEKVDFTLTGRVVDYTSGENLPFASVTVKGTKLGSQTNVDGYFTIQKVPADTVTLEVRYVGYRTRYFHLNPKLNINDLKIEIEPAIGVLEEVVVEGEKTEVLKANEIVGMIKMTPRNIAKLPNVGERDPFRAFQLMPGVSASNESSSGLYVRGGTPDQTLVLYDGFTVYHVDHLFGFFSAFNYNAIKDIQLYKGGFDAKFGGRISAVAEITGKEGNKKEFNAGVDISLLSANAYVETPLGSKFTFLAAARRSYKGPLYNKLFKRFTSSNQTQQSGPQGGFPGGGRFGSFSATQVASSYFYDLNSKLTYTPNKKDILSLSLYNGTDNMDNSSSSDLGGLGGFGGRNIGLNTSNTDVSNWGNLGGSLKWSRRWSDRFYSNSLICYSNYYSNRDNSRNITTTRDGVTRDVKIGQIEDNNLNDFTAKTDFEWKVFSGNQLDFGLQFTKNIIKYTYSQNDTVKVLDRNDRGSTATFYIQDNIKLFNDKLHLKPGIRTTYFDVTKKNYIEPRFSVNYNITKQLKIKGAAGIYYQFVKQINREDISNGNRNFWVLSNNESLPVTKSNHLILGGSYEITDYLFDVEFYQKNSTNITEYTLRFVPKIGQGLSASETFFNGSEIVRGVDVLIQRKFGDFNGWIGYTLAEAKRNITAFSDKAYYSDQDVRHQFKAIGSYKYKKWDFAATWIFSSGRPYTSILGAYQLELLDGSVKNFTNPSDKNANRFSDYHRMDVSATYNFNANFNVGFSIFNLYNRSNNWYKRFQVITEDDVTALQITNVNYLGITPNIVLSWKLK</sequence>
<evidence type="ECO:0000256" key="10">
    <source>
        <dbReference type="PROSITE-ProRule" id="PRU01360"/>
    </source>
</evidence>
<dbReference type="SUPFAM" id="SSF56935">
    <property type="entry name" value="Porins"/>
    <property type="match status" value="1"/>
</dbReference>
<dbReference type="Proteomes" id="UP000837932">
    <property type="component" value="Unassembled WGS sequence"/>
</dbReference>
<comment type="similarity">
    <text evidence="10 11">Belongs to the TonB-dependent receptor family.</text>
</comment>
<dbReference type="PROSITE" id="PS52016">
    <property type="entry name" value="TONB_DEPENDENT_REC_3"/>
    <property type="match status" value="1"/>
</dbReference>
<evidence type="ECO:0000313" key="17">
    <source>
        <dbReference type="Proteomes" id="UP000837932"/>
    </source>
</evidence>
<dbReference type="InterPro" id="IPR000531">
    <property type="entry name" value="Beta-barrel_TonB"/>
</dbReference>
<evidence type="ECO:0000256" key="3">
    <source>
        <dbReference type="ARBA" id="ARBA00022452"/>
    </source>
</evidence>
<dbReference type="InterPro" id="IPR036942">
    <property type="entry name" value="Beta-barrel_TonB_sf"/>
</dbReference>
<comment type="subcellular location">
    <subcellularLocation>
        <location evidence="1 10">Cell outer membrane</location>
        <topology evidence="1 10">Multi-pass membrane protein</topology>
    </subcellularLocation>
</comment>
<protein>
    <recommendedName>
        <fullName evidence="18">TonB-dependent receptor</fullName>
    </recommendedName>
</protein>
<dbReference type="Pfam" id="PF07715">
    <property type="entry name" value="Plug"/>
    <property type="match status" value="1"/>
</dbReference>
<dbReference type="EMBL" id="CAKLPY010000001">
    <property type="protein sequence ID" value="CAH0995717.1"/>
    <property type="molecule type" value="Genomic_DNA"/>
</dbReference>
<evidence type="ECO:0000256" key="5">
    <source>
        <dbReference type="ARBA" id="ARBA00022729"/>
    </source>
</evidence>
<dbReference type="SUPFAM" id="SSF49464">
    <property type="entry name" value="Carboxypeptidase regulatory domain-like"/>
    <property type="match status" value="1"/>
</dbReference>
<feature type="signal peptide" evidence="12">
    <location>
        <begin position="1"/>
        <end position="21"/>
    </location>
</feature>
<keyword evidence="8" id="KW-0675">Receptor</keyword>
<dbReference type="RefSeq" id="WP_238806261.1">
    <property type="nucleotide sequence ID" value="NZ_CAKLPY010000001.1"/>
</dbReference>
<keyword evidence="7 10" id="KW-0472">Membrane</keyword>
<dbReference type="Gene3D" id="2.40.170.20">
    <property type="entry name" value="TonB-dependent receptor, beta-barrel domain"/>
    <property type="match status" value="1"/>
</dbReference>
<dbReference type="PANTHER" id="PTHR30069">
    <property type="entry name" value="TONB-DEPENDENT OUTER MEMBRANE RECEPTOR"/>
    <property type="match status" value="1"/>
</dbReference>
<dbReference type="InterPro" id="IPR008969">
    <property type="entry name" value="CarboxyPept-like_regulatory"/>
</dbReference>
<evidence type="ECO:0000259" key="15">
    <source>
        <dbReference type="Pfam" id="PF16344"/>
    </source>
</evidence>
<evidence type="ECO:0000256" key="8">
    <source>
        <dbReference type="ARBA" id="ARBA00023170"/>
    </source>
</evidence>
<keyword evidence="4 10" id="KW-0812">Transmembrane</keyword>
<accession>A0ABN8ES25</accession>
<evidence type="ECO:0000259" key="14">
    <source>
        <dbReference type="Pfam" id="PF07715"/>
    </source>
</evidence>
<keyword evidence="5 12" id="KW-0732">Signal</keyword>
<evidence type="ECO:0008006" key="18">
    <source>
        <dbReference type="Google" id="ProtNLM"/>
    </source>
</evidence>
<keyword evidence="17" id="KW-1185">Reference proteome</keyword>
<evidence type="ECO:0000313" key="16">
    <source>
        <dbReference type="EMBL" id="CAH0995717.1"/>
    </source>
</evidence>
<evidence type="ECO:0000256" key="9">
    <source>
        <dbReference type="ARBA" id="ARBA00023237"/>
    </source>
</evidence>
<feature type="chain" id="PRO_5045356336" description="TonB-dependent receptor" evidence="12">
    <location>
        <begin position="22"/>
        <end position="910"/>
    </location>
</feature>
<evidence type="ECO:0000259" key="13">
    <source>
        <dbReference type="Pfam" id="PF00593"/>
    </source>
</evidence>
<comment type="caution">
    <text evidence="16">The sequence shown here is derived from an EMBL/GenBank/DDBJ whole genome shotgun (WGS) entry which is preliminary data.</text>
</comment>
<feature type="domain" description="Protein FecR C-terminal" evidence="15">
    <location>
        <begin position="39"/>
        <end position="99"/>
    </location>
</feature>
<dbReference type="PANTHER" id="PTHR30069:SF29">
    <property type="entry name" value="HEMOGLOBIN AND HEMOGLOBIN-HAPTOGLOBIN-BINDING PROTEIN 1-RELATED"/>
    <property type="match status" value="1"/>
</dbReference>
<proteinExistence type="inferred from homology"/>
<keyword evidence="6 11" id="KW-0798">TonB box</keyword>
<evidence type="ECO:0000256" key="12">
    <source>
        <dbReference type="SAM" id="SignalP"/>
    </source>
</evidence>
<keyword evidence="9 10" id="KW-0998">Cell outer membrane</keyword>
<evidence type="ECO:0000256" key="2">
    <source>
        <dbReference type="ARBA" id="ARBA00022448"/>
    </source>
</evidence>
<dbReference type="InterPro" id="IPR012910">
    <property type="entry name" value="Plug_dom"/>
</dbReference>
<name>A0ABN8ES25_9BACT</name>
<feature type="domain" description="TonB-dependent receptor plug" evidence="14">
    <location>
        <begin position="248"/>
        <end position="326"/>
    </location>
</feature>
<dbReference type="Pfam" id="PF00593">
    <property type="entry name" value="TonB_dep_Rec_b-barrel"/>
    <property type="match status" value="1"/>
</dbReference>
<evidence type="ECO:0000256" key="4">
    <source>
        <dbReference type="ARBA" id="ARBA00022692"/>
    </source>
</evidence>
<gene>
    <name evidence="16" type="ORF">EMA8858_01842</name>
</gene>
<dbReference type="Gene3D" id="3.55.50.30">
    <property type="match status" value="1"/>
</dbReference>
<evidence type="ECO:0000256" key="11">
    <source>
        <dbReference type="RuleBase" id="RU003357"/>
    </source>
</evidence>
<evidence type="ECO:0000256" key="1">
    <source>
        <dbReference type="ARBA" id="ARBA00004571"/>
    </source>
</evidence>
<dbReference type="InterPro" id="IPR032508">
    <property type="entry name" value="FecR_C"/>
</dbReference>
<reference evidence="16" key="1">
    <citation type="submission" date="2021-12" db="EMBL/GenBank/DDBJ databases">
        <authorList>
            <person name="Rodrigo-Torres L."/>
            <person name="Arahal R. D."/>
            <person name="Lucena T."/>
        </authorList>
    </citation>
    <scope>NUCLEOTIDE SEQUENCE</scope>
    <source>
        <strain evidence="16">CECT 8858</strain>
    </source>
</reference>
<keyword evidence="3 10" id="KW-1134">Transmembrane beta strand</keyword>
<organism evidence="16 17">
    <name type="scientific">Emticicia aquatica</name>
    <dbReference type="NCBI Taxonomy" id="1681835"/>
    <lineage>
        <taxon>Bacteria</taxon>
        <taxon>Pseudomonadati</taxon>
        <taxon>Bacteroidota</taxon>
        <taxon>Cytophagia</taxon>
        <taxon>Cytophagales</taxon>
        <taxon>Leadbetterellaceae</taxon>
        <taxon>Emticicia</taxon>
    </lineage>
</organism>
<evidence type="ECO:0000256" key="6">
    <source>
        <dbReference type="ARBA" id="ARBA00023077"/>
    </source>
</evidence>
<dbReference type="Pfam" id="PF13715">
    <property type="entry name" value="CarbopepD_reg_2"/>
    <property type="match status" value="1"/>
</dbReference>
<dbReference type="Pfam" id="PF16344">
    <property type="entry name" value="FecR_C"/>
    <property type="match status" value="1"/>
</dbReference>
<feature type="domain" description="TonB-dependent receptor-like beta-barrel" evidence="13">
    <location>
        <begin position="429"/>
        <end position="867"/>
    </location>
</feature>
<dbReference type="Gene3D" id="2.60.40.1120">
    <property type="entry name" value="Carboxypeptidase-like, regulatory domain"/>
    <property type="match status" value="1"/>
</dbReference>
<evidence type="ECO:0000256" key="7">
    <source>
        <dbReference type="ARBA" id="ARBA00023136"/>
    </source>
</evidence>